<dbReference type="InParanoid" id="A0A671EP04"/>
<dbReference type="Proteomes" id="UP000472240">
    <property type="component" value="Chromosome 25"/>
</dbReference>
<evidence type="ECO:0000313" key="1">
    <source>
        <dbReference type="Ensembl" id="ENSRFEP00010014825.1"/>
    </source>
</evidence>
<proteinExistence type="predicted"/>
<dbReference type="Ensembl" id="ENSRFET00010016198.1">
    <property type="protein sequence ID" value="ENSRFEP00010014825.1"/>
    <property type="gene ID" value="ENSRFEG00010010065.1"/>
</dbReference>
<reference evidence="1" key="4">
    <citation type="submission" date="2025-08" db="UniProtKB">
        <authorList>
            <consortium name="Ensembl"/>
        </authorList>
    </citation>
    <scope>IDENTIFICATION</scope>
</reference>
<sequence length="94" mass="11133">MHSLPHCLYPTPDGTFVTVDEPTWIHHHSKSIVSIRVHYWCCIFYGFRQMYNDMCPPLLYHTEYFHHPKNFLCSTYSSLSSPNSWQPVIFLLSP</sequence>
<evidence type="ECO:0000313" key="2">
    <source>
        <dbReference type="Proteomes" id="UP000472240"/>
    </source>
</evidence>
<dbReference type="AlphaFoldDB" id="A0A671EP04"/>
<reference evidence="1" key="5">
    <citation type="submission" date="2025-09" db="UniProtKB">
        <authorList>
            <consortium name="Ensembl"/>
        </authorList>
    </citation>
    <scope>IDENTIFICATION</scope>
</reference>
<reference evidence="2" key="3">
    <citation type="submission" date="2018-12" db="EMBL/GenBank/DDBJ databases">
        <title>G10K-VGP greater horseshoe bat female genome, primary haplotype.</title>
        <authorList>
            <person name="Teeling E."/>
            <person name="Myers G."/>
            <person name="Vernes S."/>
            <person name="Pippel M."/>
            <person name="Winkler S."/>
            <person name="Fedrigo O."/>
            <person name="Rhie A."/>
            <person name="Koren S."/>
            <person name="Phillippy A."/>
            <person name="Lewin H."/>
            <person name="Damas J."/>
            <person name="Howe K."/>
            <person name="Mountcastle J."/>
            <person name="Jarvis E.D."/>
        </authorList>
    </citation>
    <scope>NUCLEOTIDE SEQUENCE [LARGE SCALE GENOMIC DNA]</scope>
</reference>
<reference evidence="1 2" key="2">
    <citation type="journal article" date="2018" name="Annu Rev Anim Biosci">
        <title>Bat Biology, Genomes, and the Bat1K Project: To Generate Chromosome-Level Genomes for All Living Bat Species.</title>
        <authorList>
            <person name="Teeling E.C."/>
            <person name="Vernes S.C."/>
            <person name="Davalos L.M."/>
            <person name="Ray D.A."/>
            <person name="Gilbert M.T.P."/>
            <person name="Myers E."/>
        </authorList>
    </citation>
    <scope>NUCLEOTIDE SEQUENCE</scope>
</reference>
<dbReference type="GeneTree" id="ENSGT00990000214042"/>
<accession>A0A671EP04</accession>
<protein>
    <submittedName>
        <fullName evidence="1">Uncharacterized protein</fullName>
    </submittedName>
</protein>
<name>A0A671EP04_RHIFE</name>
<keyword evidence="2" id="KW-1185">Reference proteome</keyword>
<reference evidence="1 2" key="1">
    <citation type="journal article" date="2015" name="Annu Rev Anim Biosci">
        <title>The Genome 10K Project: a way forward.</title>
        <authorList>
            <person name="Koepfli K.P."/>
            <person name="Paten B."/>
            <person name="O'Brien S.J."/>
            <person name="Koepfli K.P."/>
            <person name="Paten B."/>
            <person name="Antunes A."/>
            <person name="Belov K."/>
            <person name="Bustamante C."/>
            <person name="Castoe T.A."/>
            <person name="Clawson H."/>
            <person name="Crawford A.J."/>
            <person name="Diekhans M."/>
            <person name="Distel D."/>
            <person name="Durbin R."/>
            <person name="Earl D."/>
            <person name="Fujita M.K."/>
            <person name="Gamble T."/>
            <person name="Georges A."/>
            <person name="Gemmell N."/>
            <person name="Gilbert M.T."/>
            <person name="Graves J.M."/>
            <person name="Green R.E."/>
            <person name="Hickey G."/>
            <person name="Jarvis E.D."/>
            <person name="Johnson W."/>
            <person name="Komissarov A."/>
            <person name="Korf I."/>
            <person name="Kuhn R."/>
            <person name="Larkin D.M."/>
            <person name="Lewin H."/>
            <person name="Lopez J.V."/>
            <person name="Ma J."/>
            <person name="Marques-Bonet T."/>
            <person name="Miller W."/>
            <person name="Murphy R."/>
            <person name="Pevzner P."/>
            <person name="Shapiro B."/>
            <person name="Steiner C."/>
            <person name="Tamazian G."/>
            <person name="Venkatesh B."/>
            <person name="Wang J."/>
            <person name="Wayne R."/>
            <person name="Wiley E."/>
            <person name="Yang H."/>
            <person name="Zhang G."/>
            <person name="Haussler D."/>
            <person name="Ryder O."/>
            <person name="O'Brien S.J."/>
        </authorList>
    </citation>
    <scope>NUCLEOTIDE SEQUENCE</scope>
</reference>
<organism evidence="1 2">
    <name type="scientific">Rhinolophus ferrumequinum</name>
    <name type="common">Greater horseshoe bat</name>
    <dbReference type="NCBI Taxonomy" id="59479"/>
    <lineage>
        <taxon>Eukaryota</taxon>
        <taxon>Metazoa</taxon>
        <taxon>Chordata</taxon>
        <taxon>Craniata</taxon>
        <taxon>Vertebrata</taxon>
        <taxon>Euteleostomi</taxon>
        <taxon>Mammalia</taxon>
        <taxon>Eutheria</taxon>
        <taxon>Laurasiatheria</taxon>
        <taxon>Chiroptera</taxon>
        <taxon>Yinpterochiroptera</taxon>
        <taxon>Rhinolophoidea</taxon>
        <taxon>Rhinolophidae</taxon>
        <taxon>Rhinolophinae</taxon>
        <taxon>Rhinolophus</taxon>
    </lineage>
</organism>